<evidence type="ECO:0000313" key="1">
    <source>
        <dbReference type="EMBL" id="CDX56778.1"/>
    </source>
</evidence>
<proteinExistence type="predicted"/>
<name>A0A090GUL2_MESPL</name>
<reference evidence="1 2" key="1">
    <citation type="submission" date="2014-08" db="EMBL/GenBank/DDBJ databases">
        <authorList>
            <person name="Moulin Lionel"/>
        </authorList>
    </citation>
    <scope>NUCLEOTIDE SEQUENCE [LARGE SCALE GENOMIC DNA]</scope>
</reference>
<dbReference type="Proteomes" id="UP000046122">
    <property type="component" value="Unassembled WGS sequence"/>
</dbReference>
<evidence type="ECO:0000313" key="2">
    <source>
        <dbReference type="Proteomes" id="UP000046122"/>
    </source>
</evidence>
<dbReference type="EMBL" id="CCNE01000017">
    <property type="protein sequence ID" value="CDX56778.1"/>
    <property type="molecule type" value="Genomic_DNA"/>
</dbReference>
<sequence>MAADGAGAAAFQSQIAALTAMSAEATERSVMLRTVTTNLQTVKKVADERVQ</sequence>
<protein>
    <submittedName>
        <fullName evidence="1">NopA</fullName>
    </submittedName>
</protein>
<gene>
    <name evidence="1" type="ORF">MPL3365_240013</name>
</gene>
<accession>A0A090GUL2</accession>
<organism evidence="1 2">
    <name type="scientific">Mesorhizobium plurifarium</name>
    <dbReference type="NCBI Taxonomy" id="69974"/>
    <lineage>
        <taxon>Bacteria</taxon>
        <taxon>Pseudomonadati</taxon>
        <taxon>Pseudomonadota</taxon>
        <taxon>Alphaproteobacteria</taxon>
        <taxon>Hyphomicrobiales</taxon>
        <taxon>Phyllobacteriaceae</taxon>
        <taxon>Mesorhizobium</taxon>
    </lineage>
</organism>
<dbReference type="AlphaFoldDB" id="A0A090GUL2"/>